<name>H0FWH8_RHIML</name>
<dbReference type="EMBL" id="AGVV01000010">
    <property type="protein sequence ID" value="EHK78605.1"/>
    <property type="molecule type" value="Genomic_DNA"/>
</dbReference>
<evidence type="ECO:0000256" key="2">
    <source>
        <dbReference type="ARBA" id="ARBA00022723"/>
    </source>
</evidence>
<keyword evidence="3" id="KW-0378">Hydrolase</keyword>
<dbReference type="PANTHER" id="PTHR43808:SF25">
    <property type="entry name" value="PEPTIDASE M20 DIMERISATION DOMAIN-CONTAINING PROTEIN"/>
    <property type="match status" value="1"/>
</dbReference>
<evidence type="ECO:0000313" key="7">
    <source>
        <dbReference type="EMBL" id="EHK78605.1"/>
    </source>
</evidence>
<dbReference type="SUPFAM" id="SSF55031">
    <property type="entry name" value="Bacterial exopeptidase dimerisation domain"/>
    <property type="match status" value="1"/>
</dbReference>
<dbReference type="Gene3D" id="3.40.630.10">
    <property type="entry name" value="Zn peptidases"/>
    <property type="match status" value="1"/>
</dbReference>
<organism evidence="7 8">
    <name type="scientific">Sinorhizobium meliloti CCNWSX0020</name>
    <dbReference type="NCBI Taxonomy" id="1107881"/>
    <lineage>
        <taxon>Bacteria</taxon>
        <taxon>Pseudomonadati</taxon>
        <taxon>Pseudomonadota</taxon>
        <taxon>Alphaproteobacteria</taxon>
        <taxon>Hyphomicrobiales</taxon>
        <taxon>Rhizobiaceae</taxon>
        <taxon>Sinorhizobium/Ensifer group</taxon>
        <taxon>Sinorhizobium</taxon>
    </lineage>
</organism>
<dbReference type="InterPro" id="IPR050072">
    <property type="entry name" value="Peptidase_M20A"/>
</dbReference>
<sequence>MRSFSFDRTAPSASGREATSAPAENKNGLQDENLGPDMHSPTIDVQASALSGRIDDAIARLAPGAEQLLEQLVSVNSINPGFPGIARETVIGGETACTRLIGAYLSNLGFELHDIAVDPQRINLAAVLKGAGGGRSLLFNGHVDTVAPFKPEAWTSGDPWKPVRRGEELFALGSTDMKGGLAAACLAIAALKEAGVLLKGDLQVHAVVGEETMDHENGTTAVIKAGFRADAAIVAEPSSQPERLTIAPVSAGNFNLEISVKGHGTHAGNRGAAIRAGGEGPSAGVNAVEKLIKIVQALQDLEQEWGITKRHPAFPPGLFSLVPGVFHGDVGVPSVGYMADHAYVGYLVWYAPQEDPEAVKAEIERHVHHAAQLDPWLRDNPPRFTWRSHWPAADVPTDHPLVDVLADARSAVLGPLPPGRATTASFNAVSDASFLQAQGIPAIVLGPGNIRYAHAVDERINMREWRECARIYARAIIEWCGLAN</sequence>
<dbReference type="SUPFAM" id="SSF53187">
    <property type="entry name" value="Zn-dependent exopeptidases"/>
    <property type="match status" value="1"/>
</dbReference>
<dbReference type="PANTHER" id="PTHR43808">
    <property type="entry name" value="ACETYLORNITHINE DEACETYLASE"/>
    <property type="match status" value="1"/>
</dbReference>
<proteinExistence type="predicted"/>
<dbReference type="AlphaFoldDB" id="H0FWH8"/>
<evidence type="ECO:0000256" key="4">
    <source>
        <dbReference type="ARBA" id="ARBA00022833"/>
    </source>
</evidence>
<comment type="cofactor">
    <cofactor evidence="1">
        <name>Zn(2+)</name>
        <dbReference type="ChEBI" id="CHEBI:29105"/>
    </cofactor>
</comment>
<dbReference type="InterPro" id="IPR036264">
    <property type="entry name" value="Bact_exopeptidase_dim_dom"/>
</dbReference>
<dbReference type="GO" id="GO:0046872">
    <property type="term" value="F:metal ion binding"/>
    <property type="evidence" value="ECO:0007669"/>
    <property type="project" value="UniProtKB-KW"/>
</dbReference>
<dbReference type="PROSITE" id="PS00758">
    <property type="entry name" value="ARGE_DAPE_CPG2_1"/>
    <property type="match status" value="1"/>
</dbReference>
<gene>
    <name evidence="7" type="ORF">SM0020_07712</name>
</gene>
<evidence type="ECO:0000256" key="5">
    <source>
        <dbReference type="SAM" id="MobiDB-lite"/>
    </source>
</evidence>
<reference evidence="7 8" key="1">
    <citation type="journal article" date="2012" name="J. Bacteriol.">
        <title>Draft Genome Sequence of Sinorhizobium meliloti CCNWSX0020, a Nitrogen-Fixing Symbiont with Copper Tolerance Capability Isolated from Lead-Zinc Mine Tailings.</title>
        <authorList>
            <person name="Li Z."/>
            <person name="Ma Z."/>
            <person name="Hao X."/>
            <person name="Wei G."/>
        </authorList>
    </citation>
    <scope>NUCLEOTIDE SEQUENCE [LARGE SCALE GENOMIC DNA]</scope>
    <source>
        <strain evidence="7 8">CCNWSX0020</strain>
    </source>
</reference>
<evidence type="ECO:0000256" key="3">
    <source>
        <dbReference type="ARBA" id="ARBA00022801"/>
    </source>
</evidence>
<dbReference type="InterPro" id="IPR011650">
    <property type="entry name" value="Peptidase_M20_dimer"/>
</dbReference>
<keyword evidence="4" id="KW-0862">Zinc</keyword>
<dbReference type="GO" id="GO:0016787">
    <property type="term" value="F:hydrolase activity"/>
    <property type="evidence" value="ECO:0007669"/>
    <property type="project" value="UniProtKB-KW"/>
</dbReference>
<dbReference type="Pfam" id="PF01546">
    <property type="entry name" value="Peptidase_M20"/>
    <property type="match status" value="1"/>
</dbReference>
<evidence type="ECO:0000256" key="1">
    <source>
        <dbReference type="ARBA" id="ARBA00001947"/>
    </source>
</evidence>
<feature type="domain" description="Peptidase M20 dimerisation" evidence="6">
    <location>
        <begin position="273"/>
        <end position="370"/>
    </location>
</feature>
<dbReference type="InterPro" id="IPR001261">
    <property type="entry name" value="ArgE/DapE_CS"/>
</dbReference>
<dbReference type="PATRIC" id="fig|1107881.3.peg.1549"/>
<protein>
    <submittedName>
        <fullName evidence="7">Acetylornithine deacetylase or succinyl-diaminopimelate desuccinylase</fullName>
    </submittedName>
</protein>
<dbReference type="Gene3D" id="3.30.70.360">
    <property type="match status" value="1"/>
</dbReference>
<dbReference type="Pfam" id="PF07687">
    <property type="entry name" value="M20_dimer"/>
    <property type="match status" value="1"/>
</dbReference>
<evidence type="ECO:0000259" key="6">
    <source>
        <dbReference type="Pfam" id="PF07687"/>
    </source>
</evidence>
<keyword evidence="2" id="KW-0479">Metal-binding</keyword>
<evidence type="ECO:0000313" key="8">
    <source>
        <dbReference type="Proteomes" id="UP000004038"/>
    </source>
</evidence>
<dbReference type="Proteomes" id="UP000004038">
    <property type="component" value="Unassembled WGS sequence"/>
</dbReference>
<accession>H0FWH8</accession>
<dbReference type="InterPro" id="IPR002933">
    <property type="entry name" value="Peptidase_M20"/>
</dbReference>
<feature type="region of interest" description="Disordered" evidence="5">
    <location>
        <begin position="1"/>
        <end position="41"/>
    </location>
</feature>